<dbReference type="InterPro" id="IPR031120">
    <property type="entry name" value="HIR1-like"/>
</dbReference>
<feature type="region of interest" description="Disordered" evidence="11">
    <location>
        <begin position="447"/>
        <end position="481"/>
    </location>
</feature>
<dbReference type="SUPFAM" id="SSF50978">
    <property type="entry name" value="WD40 repeat-like"/>
    <property type="match status" value="1"/>
</dbReference>
<keyword evidence="5 10" id="KW-0156">Chromatin regulator</keyword>
<dbReference type="Pfam" id="PF00400">
    <property type="entry name" value="WD40"/>
    <property type="match status" value="2"/>
</dbReference>
<dbReference type="Proteomes" id="UP001164746">
    <property type="component" value="Chromosome 4"/>
</dbReference>
<keyword evidence="15" id="KW-1185">Reference proteome</keyword>
<accession>A0ABY7E435</accession>
<dbReference type="InterPro" id="IPR001680">
    <property type="entry name" value="WD40_rpt"/>
</dbReference>
<evidence type="ECO:0000256" key="1">
    <source>
        <dbReference type="ARBA" id="ARBA00004123"/>
    </source>
</evidence>
<evidence type="ECO:0000256" key="11">
    <source>
        <dbReference type="SAM" id="MobiDB-lite"/>
    </source>
</evidence>
<evidence type="ECO:0000313" key="14">
    <source>
        <dbReference type="EMBL" id="WAR03974.1"/>
    </source>
</evidence>
<dbReference type="PANTHER" id="PTHR13831">
    <property type="entry name" value="MEMBER OF THE HIR1 FAMILY OF WD-REPEAT PROTEINS"/>
    <property type="match status" value="1"/>
</dbReference>
<evidence type="ECO:0000256" key="5">
    <source>
        <dbReference type="ARBA" id="ARBA00022853"/>
    </source>
</evidence>
<evidence type="ECO:0000256" key="8">
    <source>
        <dbReference type="ARBA" id="ARBA00023242"/>
    </source>
</evidence>
<reference evidence="14" key="1">
    <citation type="submission" date="2022-11" db="EMBL/GenBank/DDBJ databases">
        <title>Centuries of genome instability and evolution in soft-shell clam transmissible cancer (bioRxiv).</title>
        <authorList>
            <person name="Hart S.F.M."/>
            <person name="Yonemitsu M.A."/>
            <person name="Giersch R.M."/>
            <person name="Beal B.F."/>
            <person name="Arriagada G."/>
            <person name="Davis B.W."/>
            <person name="Ostrander E.A."/>
            <person name="Goff S.P."/>
            <person name="Metzger M.J."/>
        </authorList>
    </citation>
    <scope>NUCLEOTIDE SEQUENCE</scope>
    <source>
        <strain evidence="14">MELC-2E11</strain>
        <tissue evidence="14">Siphon/mantle</tissue>
    </source>
</reference>
<feature type="domain" description="Protein HIRA-like C-terminal" evidence="13">
    <location>
        <begin position="632"/>
        <end position="711"/>
    </location>
</feature>
<comment type="function">
    <text evidence="10">Required for replication-independent chromatin assembly and for the periodic repression of histone gene transcription during the cell cycle.</text>
</comment>
<feature type="compositionally biased region" description="Low complexity" evidence="11">
    <location>
        <begin position="357"/>
        <end position="368"/>
    </location>
</feature>
<feature type="compositionally biased region" description="Basic and acidic residues" evidence="11">
    <location>
        <begin position="531"/>
        <end position="550"/>
    </location>
</feature>
<evidence type="ECO:0000256" key="2">
    <source>
        <dbReference type="ARBA" id="ARBA00007306"/>
    </source>
</evidence>
<feature type="compositionally biased region" description="Polar residues" evidence="11">
    <location>
        <begin position="551"/>
        <end position="569"/>
    </location>
</feature>
<dbReference type="PANTHER" id="PTHR13831:SF0">
    <property type="entry name" value="PROTEIN HIRA"/>
    <property type="match status" value="1"/>
</dbReference>
<evidence type="ECO:0000256" key="7">
    <source>
        <dbReference type="ARBA" id="ARBA00023163"/>
    </source>
</evidence>
<feature type="repeat" description="WD" evidence="9">
    <location>
        <begin position="145"/>
        <end position="179"/>
    </location>
</feature>
<sequence>MILKRFFLAALSISARYGSQFLIECTASKDIVHNDLSRTLQFQAVFRLCAVSQGQPRCHGSFPLSGMTKFTLFSPHDLPSTTIAWCEHKKEGKPIFSVDIHPDGSRFATGGQGDDAGKIIIWNMAPVRSESAEKDDSVPKVLCEMDNHLACVNCVRWSGSGRYLASCGDDKLIMIWHISKAGECVAGPHGASEGSNLGPCWEVPSPPSLMTAPSVCGAPETGSRRPLSLSLSRSVERFNPGILCKKFKKDASKAQQYTCCAIGSRDRSLSIWLTALKRPLVVTHELFTNSILDITWASCGSELLCCSCDGTVAYIQFKPEEIGTPMSKADTQQQQQNMSILSSTSLVTSPEERSRLSNTSNSTPTKSSIIYRGKDITGSPFKPTDKQIETKTPDGRRRITPIFIPSEPEVGAAPEPFTGNTGSKIQFKTSKGGTSIQIERKNVVTLSGLMSPPATSPVRPGTLESTPKSNSSISPVTAGGDKSIDAVVQPLSALDNQKDASKAPDTPKSSNLHKISSSAEKKGLSLKRKHDKDEPPRKRGRPRLADKDRSQPATTTPFTTPSLPAQSGQAAVERPVARHLTSAPEILIPVPATEKRLSVQVLADSGEGALTVTVENNVPSGGVMLSLYNEIGQKALPNLMLPSKVSILDVHGCHVLAVTCTGALYLWNVQKKQLLVQDRSDRVSQSSSHYHTKPRLTSKHAGTLTALHITQERHGGTERLVQSAADTRQLCTLSHLESQLQACLALQSPAEYRFWLHTYVRYLVQEGLESQLREVCSGLLGPIIKTSSKHTWEHSILGIKKRTLLKEVLPLFSENLKALQRLYTEFQEQLDMAPDTT</sequence>
<evidence type="ECO:0000256" key="3">
    <source>
        <dbReference type="ARBA" id="ARBA00022574"/>
    </source>
</evidence>
<keyword evidence="6 10" id="KW-0805">Transcription regulation</keyword>
<dbReference type="InterPro" id="IPR011494">
    <property type="entry name" value="HIRA-like_C"/>
</dbReference>
<dbReference type="Pfam" id="PF09453">
    <property type="entry name" value="HIRA_B"/>
    <property type="match status" value="1"/>
</dbReference>
<dbReference type="Pfam" id="PF07569">
    <property type="entry name" value="Hira"/>
    <property type="match status" value="2"/>
</dbReference>
<protein>
    <recommendedName>
        <fullName evidence="10">Protein HIRA</fullName>
    </recommendedName>
</protein>
<dbReference type="Gene3D" id="2.130.10.10">
    <property type="entry name" value="YVTN repeat-like/Quinoprotein amine dehydrogenase"/>
    <property type="match status" value="2"/>
</dbReference>
<organism evidence="14 15">
    <name type="scientific">Mya arenaria</name>
    <name type="common">Soft-shell clam</name>
    <dbReference type="NCBI Taxonomy" id="6604"/>
    <lineage>
        <taxon>Eukaryota</taxon>
        <taxon>Metazoa</taxon>
        <taxon>Spiralia</taxon>
        <taxon>Lophotrochozoa</taxon>
        <taxon>Mollusca</taxon>
        <taxon>Bivalvia</taxon>
        <taxon>Autobranchia</taxon>
        <taxon>Heteroconchia</taxon>
        <taxon>Euheterodonta</taxon>
        <taxon>Imparidentia</taxon>
        <taxon>Neoheterodontei</taxon>
        <taxon>Myida</taxon>
        <taxon>Myoidea</taxon>
        <taxon>Myidae</taxon>
        <taxon>Mya</taxon>
    </lineage>
</organism>
<evidence type="ECO:0000256" key="12">
    <source>
        <dbReference type="SAM" id="SignalP"/>
    </source>
</evidence>
<feature type="region of interest" description="Disordered" evidence="11">
    <location>
        <begin position="344"/>
        <end position="368"/>
    </location>
</feature>
<dbReference type="EMBL" id="CP111015">
    <property type="protein sequence ID" value="WAR03974.1"/>
    <property type="molecule type" value="Genomic_DNA"/>
</dbReference>
<feature type="compositionally biased region" description="Polar residues" evidence="11">
    <location>
        <begin position="463"/>
        <end position="475"/>
    </location>
</feature>
<feature type="chain" id="PRO_5046369063" description="Protein HIRA" evidence="12">
    <location>
        <begin position="19"/>
        <end position="837"/>
    </location>
</feature>
<feature type="region of interest" description="Disordered" evidence="11">
    <location>
        <begin position="493"/>
        <end position="574"/>
    </location>
</feature>
<comment type="similarity">
    <text evidence="2 10">Belongs to the WD repeat HIR1 family.</text>
</comment>
<dbReference type="InterPro" id="IPR036322">
    <property type="entry name" value="WD40_repeat_dom_sf"/>
</dbReference>
<feature type="compositionally biased region" description="Polar residues" evidence="11">
    <location>
        <begin position="507"/>
        <end position="518"/>
    </location>
</feature>
<evidence type="ECO:0000259" key="13">
    <source>
        <dbReference type="Pfam" id="PF07569"/>
    </source>
</evidence>
<evidence type="ECO:0000256" key="6">
    <source>
        <dbReference type="ARBA" id="ARBA00023015"/>
    </source>
</evidence>
<evidence type="ECO:0000256" key="9">
    <source>
        <dbReference type="PROSITE-ProRule" id="PRU00221"/>
    </source>
</evidence>
<dbReference type="SMART" id="SM00320">
    <property type="entry name" value="WD40"/>
    <property type="match status" value="3"/>
</dbReference>
<feature type="signal peptide" evidence="12">
    <location>
        <begin position="1"/>
        <end position="18"/>
    </location>
</feature>
<evidence type="ECO:0000256" key="4">
    <source>
        <dbReference type="ARBA" id="ARBA00022737"/>
    </source>
</evidence>
<evidence type="ECO:0000256" key="10">
    <source>
        <dbReference type="RuleBase" id="RU364014"/>
    </source>
</evidence>
<feature type="compositionally biased region" description="Basic and acidic residues" evidence="11">
    <location>
        <begin position="383"/>
        <end position="392"/>
    </location>
</feature>
<keyword evidence="7 10" id="KW-0804">Transcription</keyword>
<evidence type="ECO:0000313" key="15">
    <source>
        <dbReference type="Proteomes" id="UP001164746"/>
    </source>
</evidence>
<keyword evidence="8 10" id="KW-0539">Nucleus</keyword>
<keyword evidence="12" id="KW-0732">Signal</keyword>
<dbReference type="InterPro" id="IPR015943">
    <property type="entry name" value="WD40/YVTN_repeat-like_dom_sf"/>
</dbReference>
<feature type="domain" description="Protein HIRA-like C-terminal" evidence="13">
    <location>
        <begin position="724"/>
        <end position="779"/>
    </location>
</feature>
<proteinExistence type="inferred from homology"/>
<dbReference type="InterPro" id="IPR019015">
    <property type="entry name" value="HIRA_B_motif"/>
</dbReference>
<dbReference type="PROSITE" id="PS50294">
    <property type="entry name" value="WD_REPEATS_REGION"/>
    <property type="match status" value="1"/>
</dbReference>
<name>A0ABY7E435_MYAAR</name>
<comment type="subcellular location">
    <subcellularLocation>
        <location evidence="1 10">Nucleus</location>
    </subcellularLocation>
</comment>
<gene>
    <name evidence="14" type="ORF">MAR_010532</name>
</gene>
<keyword evidence="4 10" id="KW-0677">Repeat</keyword>
<dbReference type="PROSITE" id="PS50082">
    <property type="entry name" value="WD_REPEATS_2"/>
    <property type="match status" value="1"/>
</dbReference>
<keyword evidence="10" id="KW-0678">Repressor</keyword>
<feature type="region of interest" description="Disordered" evidence="11">
    <location>
        <begin position="373"/>
        <end position="392"/>
    </location>
</feature>
<keyword evidence="3 9" id="KW-0853">WD repeat</keyword>